<dbReference type="Proteomes" id="UP000030745">
    <property type="component" value="Unassembled WGS sequence"/>
</dbReference>
<sequence>MREDPFADAFERAACSDPNALVTPHERSTFLTDLHARGLLPDAYMHKIQALWDKERVSVAFEHFQALLTRALGDASADEAATAITTEISDKLAFLSHLVQSWDTASFGAPEKTALVAYTSTLAAEHAAAEDAVERIAATMAAEFRAHQHKALVQSPIQCHLQYRTTPRFSDTKHPTTYQAAHSLQLEKIATSRDFHSLRMHAQRESATNAFGVLDVRCRSYCGVLS</sequence>
<dbReference type="AlphaFoldDB" id="A0A067BKZ4"/>
<dbReference type="GeneID" id="24137396"/>
<gene>
    <name evidence="1" type="ORF">SPRG_15692</name>
</gene>
<proteinExistence type="predicted"/>
<reference evidence="1 2" key="1">
    <citation type="journal article" date="2013" name="PLoS Genet.">
        <title>Distinctive expansion of potential virulence genes in the genome of the oomycete fish pathogen Saprolegnia parasitica.</title>
        <authorList>
            <person name="Jiang R.H."/>
            <person name="de Bruijn I."/>
            <person name="Haas B.J."/>
            <person name="Belmonte R."/>
            <person name="Lobach L."/>
            <person name="Christie J."/>
            <person name="van den Ackerveken G."/>
            <person name="Bottin A."/>
            <person name="Bulone V."/>
            <person name="Diaz-Moreno S.M."/>
            <person name="Dumas B."/>
            <person name="Fan L."/>
            <person name="Gaulin E."/>
            <person name="Govers F."/>
            <person name="Grenville-Briggs L.J."/>
            <person name="Horner N.R."/>
            <person name="Levin J.Z."/>
            <person name="Mammella M."/>
            <person name="Meijer H.J."/>
            <person name="Morris P."/>
            <person name="Nusbaum C."/>
            <person name="Oome S."/>
            <person name="Phillips A.J."/>
            <person name="van Rooyen D."/>
            <person name="Rzeszutek E."/>
            <person name="Saraiva M."/>
            <person name="Secombes C.J."/>
            <person name="Seidl M.F."/>
            <person name="Snel B."/>
            <person name="Stassen J.H."/>
            <person name="Sykes S."/>
            <person name="Tripathy S."/>
            <person name="van den Berg H."/>
            <person name="Vega-Arreguin J.C."/>
            <person name="Wawra S."/>
            <person name="Young S.K."/>
            <person name="Zeng Q."/>
            <person name="Dieguez-Uribeondo J."/>
            <person name="Russ C."/>
            <person name="Tyler B.M."/>
            <person name="van West P."/>
        </authorList>
    </citation>
    <scope>NUCLEOTIDE SEQUENCE [LARGE SCALE GENOMIC DNA]</scope>
    <source>
        <strain evidence="1 2">CBS 223.65</strain>
    </source>
</reference>
<evidence type="ECO:0000313" key="2">
    <source>
        <dbReference type="Proteomes" id="UP000030745"/>
    </source>
</evidence>
<dbReference type="VEuPathDB" id="FungiDB:SPRG_15692"/>
<accession>A0A067BKZ4</accession>
<dbReference type="OrthoDB" id="10470993at2759"/>
<dbReference type="RefSeq" id="XP_012210417.1">
    <property type="nucleotide sequence ID" value="XM_012355027.1"/>
</dbReference>
<protein>
    <submittedName>
        <fullName evidence="1">Uncharacterized protein</fullName>
    </submittedName>
</protein>
<dbReference type="KEGG" id="spar:SPRG_15692"/>
<organism evidence="1 2">
    <name type="scientific">Saprolegnia parasitica (strain CBS 223.65)</name>
    <dbReference type="NCBI Taxonomy" id="695850"/>
    <lineage>
        <taxon>Eukaryota</taxon>
        <taxon>Sar</taxon>
        <taxon>Stramenopiles</taxon>
        <taxon>Oomycota</taxon>
        <taxon>Saprolegniomycetes</taxon>
        <taxon>Saprolegniales</taxon>
        <taxon>Saprolegniaceae</taxon>
        <taxon>Saprolegnia</taxon>
    </lineage>
</organism>
<name>A0A067BKZ4_SAPPC</name>
<keyword evidence="2" id="KW-1185">Reference proteome</keyword>
<dbReference type="EMBL" id="KK583387">
    <property type="protein sequence ID" value="KDO18863.1"/>
    <property type="molecule type" value="Genomic_DNA"/>
</dbReference>
<evidence type="ECO:0000313" key="1">
    <source>
        <dbReference type="EMBL" id="KDO18863.1"/>
    </source>
</evidence>